<dbReference type="AlphaFoldDB" id="A0A1I2ALI0"/>
<dbReference type="OrthoDB" id="5443440at2"/>
<sequence>MPFDSPKVPALCAAELPANFRAIAELDDGWREQRPGFRLEDLRARGEAFARRFRSDGPVRGFRTLDLLPFPYPVAFAFWQAPPTRAKYLLMRNRCNLIEFEDWSGQVRTIFVNPSEADLSARAGFFDQLRRDLVPFFPPELLQRADGPAALARKRLGVDPAKIDYVTFDHLHVQDLRRGLVGEGGRPPLYPNAKLIVNRREIETLQALHPLQRPWWIEEALDGVPAEKIIAVEGSVWLGKGLALVWTPGHTLGNHSIVFHAAGRGVFAVSENGVCPESYLPRASGLRSLREHAAKYGAEVVLNGNALESSMSQYTSMVLEKSIADRGDAGGELPNIYCSSPFIRSPLAWGIGPRYTVAPIDTGALTQSLA</sequence>
<evidence type="ECO:0000313" key="7">
    <source>
        <dbReference type="Proteomes" id="UP000199400"/>
    </source>
</evidence>
<dbReference type="Gene3D" id="3.60.15.10">
    <property type="entry name" value="Ribonuclease Z/Hydroxyacylglutathione hydrolase-like"/>
    <property type="match status" value="1"/>
</dbReference>
<protein>
    <recommendedName>
        <fullName evidence="8">Metallo-beta-lactamase superfamily protein</fullName>
    </recommendedName>
</protein>
<dbReference type="Proteomes" id="UP000199400">
    <property type="component" value="Unassembled WGS sequence"/>
</dbReference>
<dbReference type="InterPro" id="IPR036866">
    <property type="entry name" value="RibonucZ/Hydroxyglut_hydro"/>
</dbReference>
<dbReference type="GO" id="GO:0016787">
    <property type="term" value="F:hydrolase activity"/>
    <property type="evidence" value="ECO:0007669"/>
    <property type="project" value="UniProtKB-KW"/>
</dbReference>
<dbReference type="GO" id="GO:0046872">
    <property type="term" value="F:metal ion binding"/>
    <property type="evidence" value="ECO:0007669"/>
    <property type="project" value="UniProtKB-KW"/>
</dbReference>
<comment type="cofactor">
    <cofactor evidence="1">
        <name>Zn(2+)</name>
        <dbReference type="ChEBI" id="CHEBI:29105"/>
    </cofactor>
</comment>
<keyword evidence="7" id="KW-1185">Reference proteome</keyword>
<dbReference type="InterPro" id="IPR051013">
    <property type="entry name" value="MBL_superfamily_lactonases"/>
</dbReference>
<evidence type="ECO:0000256" key="4">
    <source>
        <dbReference type="ARBA" id="ARBA00022801"/>
    </source>
</evidence>
<keyword evidence="3" id="KW-0479">Metal-binding</keyword>
<name>A0A1I2ALI0_9BACT</name>
<dbReference type="STRING" id="54.SAMN02745121_04285"/>
<accession>A0A1I2ALI0</accession>
<dbReference type="PANTHER" id="PTHR42978">
    <property type="entry name" value="QUORUM-QUENCHING LACTONASE YTNP-RELATED-RELATED"/>
    <property type="match status" value="1"/>
</dbReference>
<keyword evidence="4" id="KW-0378">Hydrolase</keyword>
<evidence type="ECO:0000256" key="5">
    <source>
        <dbReference type="ARBA" id="ARBA00022833"/>
    </source>
</evidence>
<evidence type="ECO:0008006" key="8">
    <source>
        <dbReference type="Google" id="ProtNLM"/>
    </source>
</evidence>
<dbReference type="SUPFAM" id="SSF56281">
    <property type="entry name" value="Metallo-hydrolase/oxidoreductase"/>
    <property type="match status" value="1"/>
</dbReference>
<reference evidence="7" key="1">
    <citation type="submission" date="2016-10" db="EMBL/GenBank/DDBJ databases">
        <authorList>
            <person name="Varghese N."/>
            <person name="Submissions S."/>
        </authorList>
    </citation>
    <scope>NUCLEOTIDE SEQUENCE [LARGE SCALE GENOMIC DNA]</scope>
    <source>
        <strain evidence="7">ATCC 25963</strain>
    </source>
</reference>
<evidence type="ECO:0000256" key="3">
    <source>
        <dbReference type="ARBA" id="ARBA00022723"/>
    </source>
</evidence>
<evidence type="ECO:0000313" key="6">
    <source>
        <dbReference type="EMBL" id="SFE43730.1"/>
    </source>
</evidence>
<dbReference type="EMBL" id="FOMX01000013">
    <property type="protein sequence ID" value="SFE43730.1"/>
    <property type="molecule type" value="Genomic_DNA"/>
</dbReference>
<comment type="similarity">
    <text evidence="2">Belongs to the metallo-beta-lactamase superfamily.</text>
</comment>
<evidence type="ECO:0000256" key="1">
    <source>
        <dbReference type="ARBA" id="ARBA00001947"/>
    </source>
</evidence>
<keyword evidence="5" id="KW-0862">Zinc</keyword>
<gene>
    <name evidence="6" type="ORF">SAMN02745121_04285</name>
</gene>
<dbReference type="RefSeq" id="WP_143140717.1">
    <property type="nucleotide sequence ID" value="NZ_FOMX01000013.1"/>
</dbReference>
<dbReference type="PANTHER" id="PTHR42978:SF7">
    <property type="entry name" value="METALLO-HYDROLASE RV2300C-RELATED"/>
    <property type="match status" value="1"/>
</dbReference>
<proteinExistence type="inferred from homology"/>
<organism evidence="6 7">
    <name type="scientific">Nannocystis exedens</name>
    <dbReference type="NCBI Taxonomy" id="54"/>
    <lineage>
        <taxon>Bacteria</taxon>
        <taxon>Pseudomonadati</taxon>
        <taxon>Myxococcota</taxon>
        <taxon>Polyangia</taxon>
        <taxon>Nannocystales</taxon>
        <taxon>Nannocystaceae</taxon>
        <taxon>Nannocystis</taxon>
    </lineage>
</organism>
<evidence type="ECO:0000256" key="2">
    <source>
        <dbReference type="ARBA" id="ARBA00007749"/>
    </source>
</evidence>